<reference evidence="3" key="1">
    <citation type="journal article" date="2020" name="bioRxiv">
        <title>Hybrid origin of Populus tomentosa Carr. identified through genome sequencing and phylogenomic analysis.</title>
        <authorList>
            <person name="An X."/>
            <person name="Gao K."/>
            <person name="Chen Z."/>
            <person name="Li J."/>
            <person name="Yang X."/>
            <person name="Yang X."/>
            <person name="Zhou J."/>
            <person name="Guo T."/>
            <person name="Zhao T."/>
            <person name="Huang S."/>
            <person name="Miao D."/>
            <person name="Khan W.U."/>
            <person name="Rao P."/>
            <person name="Ye M."/>
            <person name="Lei B."/>
            <person name="Liao W."/>
            <person name="Wang J."/>
            <person name="Ji L."/>
            <person name="Li Y."/>
            <person name="Guo B."/>
            <person name="Mustafa N.S."/>
            <person name="Li S."/>
            <person name="Yun Q."/>
            <person name="Keller S.R."/>
            <person name="Mao J."/>
            <person name="Zhang R."/>
            <person name="Strauss S.H."/>
        </authorList>
    </citation>
    <scope>NUCLEOTIDE SEQUENCE</scope>
    <source>
        <strain evidence="3">GM15</strain>
        <tissue evidence="3">Leaf</tissue>
    </source>
</reference>
<dbReference type="PANTHER" id="PTHR33184:SF11">
    <property type="entry name" value="BETA-1,3-N-ACETYLGLUCOSAMINYLTRANSFERASE FAMILY PROTEIN"/>
    <property type="match status" value="1"/>
</dbReference>
<dbReference type="EMBL" id="JAAWWB010000007">
    <property type="protein sequence ID" value="KAG6779616.1"/>
    <property type="molecule type" value="Genomic_DNA"/>
</dbReference>
<dbReference type="PANTHER" id="PTHR33184">
    <property type="entry name" value="PROTEIN TAPETUM DETERMINANT 1-LIKE-RELATED"/>
    <property type="match status" value="1"/>
</dbReference>
<name>A0A8X8CXL5_POPTO</name>
<comment type="caution">
    <text evidence="3">The sequence shown here is derived from an EMBL/GenBank/DDBJ whole genome shotgun (WGS) entry which is preliminary data.</text>
</comment>
<keyword evidence="1 2" id="KW-0732">Signal</keyword>
<dbReference type="GO" id="GO:0001709">
    <property type="term" value="P:cell fate determination"/>
    <property type="evidence" value="ECO:0007669"/>
    <property type="project" value="TreeGrafter"/>
</dbReference>
<dbReference type="OrthoDB" id="600752at2759"/>
<evidence type="ECO:0000256" key="2">
    <source>
        <dbReference type="SAM" id="SignalP"/>
    </source>
</evidence>
<gene>
    <name evidence="3" type="ORF">POTOM_016009</name>
</gene>
<sequence length="193" mass="21382">MAGLMKALVAILVLCLATRGRHRTFETMKVNHEQGPSSTKDEDEYICVCDRVLSMSRSLIKLIIDEYNLYESWKAGLCEIDFQSWCNENAGLCDCSLNNINIGTVRSGREISGKPEWNVTVTNNCRCAQSQIKLSCMGFQTVESVDPSIFVKNGDTCLLINGKSLEASASVHFSYAWDPPFLFLPVGSVIHGC</sequence>
<organism evidence="3 4">
    <name type="scientific">Populus tomentosa</name>
    <name type="common">Chinese white poplar</name>
    <dbReference type="NCBI Taxonomy" id="118781"/>
    <lineage>
        <taxon>Eukaryota</taxon>
        <taxon>Viridiplantae</taxon>
        <taxon>Streptophyta</taxon>
        <taxon>Embryophyta</taxon>
        <taxon>Tracheophyta</taxon>
        <taxon>Spermatophyta</taxon>
        <taxon>Magnoliopsida</taxon>
        <taxon>eudicotyledons</taxon>
        <taxon>Gunneridae</taxon>
        <taxon>Pentapetalae</taxon>
        <taxon>rosids</taxon>
        <taxon>fabids</taxon>
        <taxon>Malpighiales</taxon>
        <taxon>Salicaceae</taxon>
        <taxon>Saliceae</taxon>
        <taxon>Populus</taxon>
    </lineage>
</organism>
<evidence type="ECO:0000313" key="3">
    <source>
        <dbReference type="EMBL" id="KAG6779616.1"/>
    </source>
</evidence>
<evidence type="ECO:0000313" key="4">
    <source>
        <dbReference type="Proteomes" id="UP000886885"/>
    </source>
</evidence>
<feature type="chain" id="PRO_5036475879" evidence="2">
    <location>
        <begin position="21"/>
        <end position="193"/>
    </location>
</feature>
<evidence type="ECO:0000256" key="1">
    <source>
        <dbReference type="ARBA" id="ARBA00022729"/>
    </source>
</evidence>
<dbReference type="InterPro" id="IPR040361">
    <property type="entry name" value="TPD1"/>
</dbReference>
<dbReference type="Proteomes" id="UP000886885">
    <property type="component" value="Chromosome 4A"/>
</dbReference>
<feature type="signal peptide" evidence="2">
    <location>
        <begin position="1"/>
        <end position="20"/>
    </location>
</feature>
<dbReference type="AlphaFoldDB" id="A0A8X8CXL5"/>
<accession>A0A8X8CXL5</accession>
<proteinExistence type="predicted"/>
<dbReference type="Pfam" id="PF24068">
    <property type="entry name" value="TPD1_C"/>
    <property type="match status" value="1"/>
</dbReference>
<protein>
    <submittedName>
        <fullName evidence="3">Uncharacterized protein</fullName>
    </submittedName>
</protein>
<keyword evidence="4" id="KW-1185">Reference proteome</keyword>